<dbReference type="InterPro" id="IPR027359">
    <property type="entry name" value="Volt_channel_dom_sf"/>
</dbReference>
<evidence type="ECO:0000256" key="9">
    <source>
        <dbReference type="ARBA" id="ARBA00022837"/>
    </source>
</evidence>
<keyword evidence="8" id="KW-0677">Repeat</keyword>
<dbReference type="GO" id="GO:0005245">
    <property type="term" value="F:voltage-gated calcium channel activity"/>
    <property type="evidence" value="ECO:0007669"/>
    <property type="project" value="InterPro"/>
</dbReference>
<feature type="transmembrane region" description="Helical" evidence="16">
    <location>
        <begin position="535"/>
        <end position="554"/>
    </location>
</feature>
<evidence type="ECO:0000256" key="13">
    <source>
        <dbReference type="ARBA" id="ARBA00023136"/>
    </source>
</evidence>
<accession>A0AAD8JJ15</accession>
<evidence type="ECO:0000256" key="1">
    <source>
        <dbReference type="ARBA" id="ARBA00004141"/>
    </source>
</evidence>
<feature type="transmembrane region" description="Helical" evidence="16">
    <location>
        <begin position="655"/>
        <end position="678"/>
    </location>
</feature>
<keyword evidence="19" id="KW-1185">Reference proteome</keyword>
<keyword evidence="12" id="KW-0406">Ion transport</keyword>
<dbReference type="EMBL" id="JAUIZM010000001">
    <property type="protein sequence ID" value="KAK1405337.1"/>
    <property type="molecule type" value="Genomic_DNA"/>
</dbReference>
<feature type="domain" description="Ion transport" evidence="17">
    <location>
        <begin position="436"/>
        <end position="682"/>
    </location>
</feature>
<feature type="domain" description="Ion transport" evidence="17">
    <location>
        <begin position="128"/>
        <end position="317"/>
    </location>
</feature>
<sequence>MERQELLSRGSSSGAPLKKSPGKQQRSKAISDGSPYEKAAALIDLAEDGIGIPEEILNNESTFVEATKLYLIFIKFDFIWTLNYFALLLLNFLEKPLWCSQNLAISCNDRDYYFLGQLPYLDGAGSLIFEGITLVILIVHMFFPISYEGFNLYLKSHLNKLKIIFLLILVADIFIFVLYLSPVAFYSLPFRLAPYIRVAFFILNIRDLRETLVVIAGMIATYLNVLLLGLLFLLFSSWLAYVMFEDTEQGETIFTSYGATTYHMFILFTTSNNPDVWIPAYKASRWYSLFFILYVLLGVYFVTNLILAVVYDSFKGQLAKQVVAKDGTRNIILRKAFNLMVSKEHYYLDEKQCSCLFKELSRYRTLPDISEEDFGSIFYELDDGTRDSKIHFDEFTDICNAIAVKFLKEDSLPWLDKFPFYDATLSKKLKAFVRDPNFEYVVISVLILNLITVIIETTLDIQDNSGQKFWEQLEVVFGWLYFLELVLKVYSYGFENYWRDGQNRFDFVITMVIVIIETTTFVSPKGLPFLLNGEWIRYLLIARMLRLIRLLIFVRRYRAFVASFLTLIPSLMPYLGTIFCVLCVYCSVGVQIFGGLVNAGNLRLAETDLADNDYLLFNFNDYPSGMVTLFNLLVMGNWQSWMQSYKVLTDSAWSYIYFVSFYLVTILLLLNLVVAFVLEAFFAEMDIEDEEKCNDNDKKNEGKDTEKGKECEARVPRRRYGGTKTRSQKVDALLHRMLSSELKQQAECSNA</sequence>
<comment type="caution">
    <text evidence="18">The sequence shown here is derived from an EMBL/GenBank/DDBJ whole genome shotgun (WGS) entry which is preliminary data.</text>
</comment>
<organism evidence="18 19">
    <name type="scientific">Heracleum sosnowskyi</name>
    <dbReference type="NCBI Taxonomy" id="360622"/>
    <lineage>
        <taxon>Eukaryota</taxon>
        <taxon>Viridiplantae</taxon>
        <taxon>Streptophyta</taxon>
        <taxon>Embryophyta</taxon>
        <taxon>Tracheophyta</taxon>
        <taxon>Spermatophyta</taxon>
        <taxon>Magnoliopsida</taxon>
        <taxon>eudicotyledons</taxon>
        <taxon>Gunneridae</taxon>
        <taxon>Pentapetalae</taxon>
        <taxon>asterids</taxon>
        <taxon>campanulids</taxon>
        <taxon>Apiales</taxon>
        <taxon>Apiaceae</taxon>
        <taxon>Apioideae</taxon>
        <taxon>apioid superclade</taxon>
        <taxon>Tordylieae</taxon>
        <taxon>Tordyliinae</taxon>
        <taxon>Heracleum</taxon>
    </lineage>
</organism>
<dbReference type="Pfam" id="PF00520">
    <property type="entry name" value="Ion_trans"/>
    <property type="match status" value="2"/>
</dbReference>
<dbReference type="GO" id="GO:0005774">
    <property type="term" value="C:vacuolar membrane"/>
    <property type="evidence" value="ECO:0007669"/>
    <property type="project" value="TreeGrafter"/>
</dbReference>
<feature type="transmembrane region" description="Helical" evidence="16">
    <location>
        <begin position="437"/>
        <end position="455"/>
    </location>
</feature>
<dbReference type="Gene3D" id="1.20.120.350">
    <property type="entry name" value="Voltage-gated potassium channels. Chain C"/>
    <property type="match status" value="1"/>
</dbReference>
<evidence type="ECO:0000256" key="4">
    <source>
        <dbReference type="ARBA" id="ARBA00022448"/>
    </source>
</evidence>
<dbReference type="Proteomes" id="UP001237642">
    <property type="component" value="Unassembled WGS sequence"/>
</dbReference>
<evidence type="ECO:0000313" key="18">
    <source>
        <dbReference type="EMBL" id="KAK1405337.1"/>
    </source>
</evidence>
<evidence type="ECO:0000256" key="10">
    <source>
        <dbReference type="ARBA" id="ARBA00022882"/>
    </source>
</evidence>
<feature type="region of interest" description="Disordered" evidence="15">
    <location>
        <begin position="692"/>
        <end position="728"/>
    </location>
</feature>
<name>A0AAD8JJ15_9APIA</name>
<evidence type="ECO:0000256" key="7">
    <source>
        <dbReference type="ARBA" id="ARBA00022692"/>
    </source>
</evidence>
<dbReference type="PANTHER" id="PTHR46988:SF2">
    <property type="entry name" value="TWO PORE CALCIUM CHANNEL PROTEIN 1"/>
    <property type="match status" value="1"/>
</dbReference>
<reference evidence="18" key="1">
    <citation type="submission" date="2023-02" db="EMBL/GenBank/DDBJ databases">
        <title>Genome of toxic invasive species Heracleum sosnowskyi carries increased number of genes despite the absence of recent whole-genome duplications.</title>
        <authorList>
            <person name="Schelkunov M."/>
            <person name="Shtratnikova V."/>
            <person name="Makarenko M."/>
            <person name="Klepikova A."/>
            <person name="Omelchenko D."/>
            <person name="Novikova G."/>
            <person name="Obukhova E."/>
            <person name="Bogdanov V."/>
            <person name="Penin A."/>
            <person name="Logacheva M."/>
        </authorList>
    </citation>
    <scope>NUCLEOTIDE SEQUENCE</scope>
    <source>
        <strain evidence="18">Hsosn_3</strain>
        <tissue evidence="18">Leaf</tissue>
    </source>
</reference>
<feature type="transmembrane region" description="Helical" evidence="16">
    <location>
        <begin position="123"/>
        <end position="143"/>
    </location>
</feature>
<dbReference type="InterPro" id="IPR005821">
    <property type="entry name" value="Ion_trans_dom"/>
</dbReference>
<dbReference type="PANTHER" id="PTHR46988">
    <property type="entry name" value="TWO PORE CALCIUM CHANNEL PROTEIN 1"/>
    <property type="match status" value="1"/>
</dbReference>
<keyword evidence="13 16" id="KW-0472">Membrane</keyword>
<feature type="transmembrane region" description="Helical" evidence="16">
    <location>
        <begin position="212"/>
        <end position="235"/>
    </location>
</feature>
<feature type="region of interest" description="Disordered" evidence="15">
    <location>
        <begin position="1"/>
        <end position="33"/>
    </location>
</feature>
<feature type="transmembrane region" description="Helical" evidence="16">
    <location>
        <begin position="163"/>
        <end position="182"/>
    </location>
</feature>
<evidence type="ECO:0000256" key="15">
    <source>
        <dbReference type="SAM" id="MobiDB-lite"/>
    </source>
</evidence>
<dbReference type="GO" id="GO:0000325">
    <property type="term" value="C:plant-type vacuole"/>
    <property type="evidence" value="ECO:0007669"/>
    <property type="project" value="TreeGrafter"/>
</dbReference>
<protein>
    <submittedName>
        <fullName evidence="18">Two-pore calcium channel</fullName>
    </submittedName>
</protein>
<evidence type="ECO:0000256" key="16">
    <source>
        <dbReference type="SAM" id="Phobius"/>
    </source>
</evidence>
<evidence type="ECO:0000259" key="17">
    <source>
        <dbReference type="Pfam" id="PF00520"/>
    </source>
</evidence>
<evidence type="ECO:0000256" key="3">
    <source>
        <dbReference type="ARBA" id="ARBA00011738"/>
    </source>
</evidence>
<comment type="subunit">
    <text evidence="3">Homodimer.</text>
</comment>
<feature type="transmembrane region" description="Helical" evidence="16">
    <location>
        <begin position="286"/>
        <end position="311"/>
    </location>
</feature>
<keyword evidence="11 16" id="KW-1133">Transmembrane helix</keyword>
<keyword evidence="14" id="KW-0407">Ion channel</keyword>
<evidence type="ECO:0000256" key="2">
    <source>
        <dbReference type="ARBA" id="ARBA00009286"/>
    </source>
</evidence>
<reference evidence="18" key="2">
    <citation type="submission" date="2023-05" db="EMBL/GenBank/DDBJ databases">
        <authorList>
            <person name="Schelkunov M.I."/>
        </authorList>
    </citation>
    <scope>NUCLEOTIDE SEQUENCE</scope>
    <source>
        <strain evidence="18">Hsosn_3</strain>
        <tissue evidence="18">Leaf</tissue>
    </source>
</reference>
<feature type="compositionally biased region" description="Basic and acidic residues" evidence="15">
    <location>
        <begin position="693"/>
        <end position="715"/>
    </location>
</feature>
<keyword evidence="4" id="KW-0813">Transport</keyword>
<dbReference type="FunFam" id="1.10.287.70:FF:000094">
    <property type="entry name" value="Two pore calcium channel protein 1"/>
    <property type="match status" value="1"/>
</dbReference>
<dbReference type="Gene3D" id="1.10.287.70">
    <property type="match status" value="2"/>
</dbReference>
<dbReference type="AlphaFoldDB" id="A0AAD8JJ15"/>
<keyword evidence="9" id="KW-0106">Calcium</keyword>
<evidence type="ECO:0000256" key="14">
    <source>
        <dbReference type="ARBA" id="ARBA00023303"/>
    </source>
</evidence>
<dbReference type="InterPro" id="IPR044581">
    <property type="entry name" value="TPC1_plant"/>
</dbReference>
<feature type="transmembrane region" description="Helical" evidence="16">
    <location>
        <begin position="475"/>
        <end position="493"/>
    </location>
</feature>
<feature type="transmembrane region" description="Helical" evidence="16">
    <location>
        <begin position="69"/>
        <end position="93"/>
    </location>
</feature>
<evidence type="ECO:0000256" key="8">
    <source>
        <dbReference type="ARBA" id="ARBA00022737"/>
    </source>
</evidence>
<evidence type="ECO:0000256" key="12">
    <source>
        <dbReference type="ARBA" id="ARBA00023065"/>
    </source>
</evidence>
<evidence type="ECO:0000256" key="6">
    <source>
        <dbReference type="ARBA" id="ARBA00022673"/>
    </source>
</evidence>
<dbReference type="SUPFAM" id="SSF81324">
    <property type="entry name" value="Voltage-gated potassium channels"/>
    <property type="match status" value="2"/>
</dbReference>
<dbReference type="FunFam" id="1.20.120.350:FF:000055">
    <property type="entry name" value="Two pore calcium channel protein 1"/>
    <property type="match status" value="1"/>
</dbReference>
<evidence type="ECO:0000256" key="11">
    <source>
        <dbReference type="ARBA" id="ARBA00022989"/>
    </source>
</evidence>
<dbReference type="GO" id="GO:0034702">
    <property type="term" value="C:monoatomic ion channel complex"/>
    <property type="evidence" value="ECO:0007669"/>
    <property type="project" value="UniProtKB-KW"/>
</dbReference>
<feature type="transmembrane region" description="Helical" evidence="16">
    <location>
        <begin position="574"/>
        <end position="594"/>
    </location>
</feature>
<dbReference type="GO" id="GO:0019722">
    <property type="term" value="P:calcium-mediated signaling"/>
    <property type="evidence" value="ECO:0007669"/>
    <property type="project" value="UniProtKB-ARBA"/>
</dbReference>
<comment type="similarity">
    <text evidence="2">Belongs to the calcium channel alpha-1 subunit (TC 1.A.1.11) family. Two pore calcium channel subfamily.</text>
</comment>
<keyword evidence="5" id="KW-0109">Calcium transport</keyword>
<feature type="transmembrane region" description="Helical" evidence="16">
    <location>
        <begin position="505"/>
        <end position="523"/>
    </location>
</feature>
<feature type="transmembrane region" description="Helical" evidence="16">
    <location>
        <begin position="614"/>
        <end position="634"/>
    </location>
</feature>
<keyword evidence="6" id="KW-0107">Calcium channel</keyword>
<proteinExistence type="inferred from homology"/>
<dbReference type="FunFam" id="1.10.287.70:FF:000129">
    <property type="entry name" value="Two pore calcium channel protein 1"/>
    <property type="match status" value="1"/>
</dbReference>
<evidence type="ECO:0000313" key="19">
    <source>
        <dbReference type="Proteomes" id="UP001237642"/>
    </source>
</evidence>
<evidence type="ECO:0000256" key="5">
    <source>
        <dbReference type="ARBA" id="ARBA00022568"/>
    </source>
</evidence>
<comment type="subcellular location">
    <subcellularLocation>
        <location evidence="1">Membrane</location>
        <topology evidence="1">Multi-pass membrane protein</topology>
    </subcellularLocation>
</comment>
<keyword evidence="7 16" id="KW-0812">Transmembrane</keyword>
<gene>
    <name evidence="18" type="ORF">POM88_004942</name>
</gene>
<keyword evidence="10" id="KW-0851">Voltage-gated channel</keyword>